<evidence type="ECO:0000256" key="2">
    <source>
        <dbReference type="ARBA" id="ARBA00009773"/>
    </source>
</evidence>
<feature type="transmembrane region" description="Helical" evidence="8">
    <location>
        <begin position="276"/>
        <end position="296"/>
    </location>
</feature>
<evidence type="ECO:0000256" key="8">
    <source>
        <dbReference type="SAM" id="Phobius"/>
    </source>
</evidence>
<sequence>MPNSKYFRIGYGIIIILIIIFLSTKVSFIFRPLEIIFTTLFFPFLIGGVIFYLLRPIVYYLGKHRVPKALSILLIYLLFIGLGTLLVFLLGPQLQNQFQGLIKNTPQIVDTLNDKINGLKQNEWFSRFQQNEYLTIDSITKKASDYAKDFSSNLGDKITSLIGIITSIATVIVTVPFIVFYMLKDSEGIGSRVENVLPYLQASEAKRILKDMDEALSSYIQGQAIAAFLVGVMMYIGYSIIGLDYSLILAITAMITNIIPFLGAFIAFIPALIIGLIMSPFMALKVAIVVIVVQQIDGNVTSPLIMGRKLDVHPLTVILILLVAGNMAGFLGMILGVPFYALLKVVVSHTYRLYQLNREKEHNGIKIVD</sequence>
<feature type="transmembrane region" description="Helical" evidence="8">
    <location>
        <begin position="35"/>
        <end position="54"/>
    </location>
</feature>
<keyword evidence="4" id="KW-1003">Cell membrane</keyword>
<comment type="caution">
    <text evidence="9">The sequence shown here is derived from an EMBL/GenBank/DDBJ whole genome shotgun (WGS) entry which is preliminary data.</text>
</comment>
<feature type="transmembrane region" description="Helical" evidence="8">
    <location>
        <begin position="66"/>
        <end position="90"/>
    </location>
</feature>
<evidence type="ECO:0000256" key="7">
    <source>
        <dbReference type="ARBA" id="ARBA00023136"/>
    </source>
</evidence>
<evidence type="ECO:0000256" key="6">
    <source>
        <dbReference type="ARBA" id="ARBA00022989"/>
    </source>
</evidence>
<reference evidence="9 10" key="1">
    <citation type="journal article" date="2014" name="Antonie Van Leeuwenhoek">
        <title>Fictibacillus enclensis sp. nov., isolated from marine sediment.</title>
        <authorList>
            <person name="Dastager S.G."/>
            <person name="Mawlankar R."/>
            <person name="Srinivasan K."/>
            <person name="Tang S.K."/>
            <person name="Lee J.C."/>
            <person name="Ramana V.V."/>
            <person name="Shouche Y.S."/>
        </authorList>
    </citation>
    <scope>NUCLEOTIDE SEQUENCE [LARGE SCALE GENOMIC DNA]</scope>
    <source>
        <strain evidence="9 10">NIO-1003</strain>
    </source>
</reference>
<evidence type="ECO:0000256" key="3">
    <source>
        <dbReference type="ARBA" id="ARBA00022448"/>
    </source>
</evidence>
<dbReference type="Pfam" id="PF01594">
    <property type="entry name" value="AI-2E_transport"/>
    <property type="match status" value="1"/>
</dbReference>
<dbReference type="OrthoDB" id="9793390at2"/>
<feature type="transmembrane region" description="Helical" evidence="8">
    <location>
        <begin position="158"/>
        <end position="183"/>
    </location>
</feature>
<keyword evidence="5 8" id="KW-0812">Transmembrane</keyword>
<feature type="transmembrane region" description="Helical" evidence="8">
    <location>
        <begin position="316"/>
        <end position="343"/>
    </location>
</feature>
<dbReference type="EMBL" id="LNQN01000001">
    <property type="protein sequence ID" value="KSU84628.1"/>
    <property type="molecule type" value="Genomic_DNA"/>
</dbReference>
<dbReference type="RefSeq" id="WP_061968469.1">
    <property type="nucleotide sequence ID" value="NZ_FMAV01000001.1"/>
</dbReference>
<dbReference type="GO" id="GO:0005886">
    <property type="term" value="C:plasma membrane"/>
    <property type="evidence" value="ECO:0007669"/>
    <property type="project" value="UniProtKB-SubCell"/>
</dbReference>
<feature type="transmembrane region" description="Helical" evidence="8">
    <location>
        <begin position="216"/>
        <end position="241"/>
    </location>
</feature>
<dbReference type="PANTHER" id="PTHR21716:SF53">
    <property type="entry name" value="PERMEASE PERM-RELATED"/>
    <property type="match status" value="1"/>
</dbReference>
<dbReference type="InterPro" id="IPR002549">
    <property type="entry name" value="AI-2E-like"/>
</dbReference>
<dbReference type="GO" id="GO:0055085">
    <property type="term" value="P:transmembrane transport"/>
    <property type="evidence" value="ECO:0007669"/>
    <property type="project" value="TreeGrafter"/>
</dbReference>
<organism evidence="9 10">
    <name type="scientific">Fictibacillus enclensis</name>
    <dbReference type="NCBI Taxonomy" id="1017270"/>
    <lineage>
        <taxon>Bacteria</taxon>
        <taxon>Bacillati</taxon>
        <taxon>Bacillota</taxon>
        <taxon>Bacilli</taxon>
        <taxon>Bacillales</taxon>
        <taxon>Fictibacillaceae</taxon>
        <taxon>Fictibacillus</taxon>
    </lineage>
</organism>
<evidence type="ECO:0008006" key="11">
    <source>
        <dbReference type="Google" id="ProtNLM"/>
    </source>
</evidence>
<evidence type="ECO:0000256" key="5">
    <source>
        <dbReference type="ARBA" id="ARBA00022692"/>
    </source>
</evidence>
<feature type="transmembrane region" description="Helical" evidence="8">
    <location>
        <begin position="9"/>
        <end position="29"/>
    </location>
</feature>
<dbReference type="AlphaFoldDB" id="A0A0V8JCG7"/>
<comment type="subcellular location">
    <subcellularLocation>
        <location evidence="1">Cell membrane</location>
        <topology evidence="1">Multi-pass membrane protein</topology>
    </subcellularLocation>
</comment>
<dbReference type="Proteomes" id="UP000054099">
    <property type="component" value="Unassembled WGS sequence"/>
</dbReference>
<name>A0A0V8JCG7_9BACL</name>
<keyword evidence="10" id="KW-1185">Reference proteome</keyword>
<dbReference type="PANTHER" id="PTHR21716">
    <property type="entry name" value="TRANSMEMBRANE PROTEIN"/>
    <property type="match status" value="1"/>
</dbReference>
<keyword evidence="7 8" id="KW-0472">Membrane</keyword>
<evidence type="ECO:0000256" key="1">
    <source>
        <dbReference type="ARBA" id="ARBA00004651"/>
    </source>
</evidence>
<keyword evidence="6 8" id="KW-1133">Transmembrane helix</keyword>
<evidence type="ECO:0000256" key="4">
    <source>
        <dbReference type="ARBA" id="ARBA00022475"/>
    </source>
</evidence>
<comment type="similarity">
    <text evidence="2">Belongs to the autoinducer-2 exporter (AI-2E) (TC 2.A.86) family.</text>
</comment>
<protein>
    <recommendedName>
        <fullName evidence="11">Permease</fullName>
    </recommendedName>
</protein>
<gene>
    <name evidence="9" type="ORF">AS030_03580</name>
</gene>
<evidence type="ECO:0000313" key="10">
    <source>
        <dbReference type="Proteomes" id="UP000054099"/>
    </source>
</evidence>
<feature type="transmembrane region" description="Helical" evidence="8">
    <location>
        <begin position="247"/>
        <end position="269"/>
    </location>
</feature>
<evidence type="ECO:0000313" key="9">
    <source>
        <dbReference type="EMBL" id="KSU84628.1"/>
    </source>
</evidence>
<keyword evidence="3" id="KW-0813">Transport</keyword>
<accession>A0A0V8JCG7</accession>
<proteinExistence type="inferred from homology"/>